<sequence>MQRIMVLGVSSGVGKSTFAKELGRLLDIEVYHLDRFYWEPGWKEAALEDFRARQQEVIQEKAWIIEGNYSNTYDIRADKADTIIYLELPLHVCLFRVFKRRFTYRGKTRADMGEGCEEKLDADFLKFIWKTYHPRKGKMQQRFQEFQNIGQQKDVIQLKSKKEIDTFLARF</sequence>
<dbReference type="RefSeq" id="WP_128524898.1">
    <property type="nucleotide sequence ID" value="NZ_CANLVY010000009.1"/>
</dbReference>
<evidence type="ECO:0000313" key="2">
    <source>
        <dbReference type="Proteomes" id="UP000287756"/>
    </source>
</evidence>
<dbReference type="Proteomes" id="UP000287756">
    <property type="component" value="Chromosome"/>
</dbReference>
<dbReference type="PANTHER" id="PTHR37816:SF3">
    <property type="entry name" value="MODULATES DNA TOPOLOGY"/>
    <property type="match status" value="1"/>
</dbReference>
<dbReference type="EMBL" id="CP026118">
    <property type="protein sequence ID" value="QAS52610.1"/>
    <property type="molecule type" value="Genomic_DNA"/>
</dbReference>
<name>A0A410MD24_9BACI</name>
<dbReference type="PANTHER" id="PTHR37816">
    <property type="entry name" value="YALI0E33011P"/>
    <property type="match status" value="1"/>
</dbReference>
<dbReference type="InterPro" id="IPR052922">
    <property type="entry name" value="Cytidylate_Kinase-2"/>
</dbReference>
<dbReference type="Gene3D" id="3.40.50.300">
    <property type="entry name" value="P-loop containing nucleotide triphosphate hydrolases"/>
    <property type="match status" value="1"/>
</dbReference>
<dbReference type="InterPro" id="IPR027417">
    <property type="entry name" value="P-loop_NTPase"/>
</dbReference>
<proteinExistence type="predicted"/>
<gene>
    <name evidence="1" type="ORF">HLI_10455</name>
</gene>
<dbReference type="OrthoDB" id="1201990at2"/>
<dbReference type="SUPFAM" id="SSF52540">
    <property type="entry name" value="P-loop containing nucleoside triphosphate hydrolases"/>
    <property type="match status" value="1"/>
</dbReference>
<organism evidence="1 2">
    <name type="scientific">Halobacillus litoralis</name>
    <dbReference type="NCBI Taxonomy" id="45668"/>
    <lineage>
        <taxon>Bacteria</taxon>
        <taxon>Bacillati</taxon>
        <taxon>Bacillota</taxon>
        <taxon>Bacilli</taxon>
        <taxon>Bacillales</taxon>
        <taxon>Bacillaceae</taxon>
        <taxon>Halobacillus</taxon>
    </lineage>
</organism>
<reference evidence="1 2" key="1">
    <citation type="submission" date="2018-01" db="EMBL/GenBank/DDBJ databases">
        <title>The whole genome sequencing and assembly of Halobacillus litoralis ERB031 strain.</title>
        <authorList>
            <person name="Lee S.-J."/>
            <person name="Park M.-K."/>
            <person name="Kim J.-Y."/>
            <person name="Lee Y.-J."/>
            <person name="Yi H."/>
            <person name="Bahn Y.-S."/>
            <person name="Kim J.F."/>
            <person name="Lee D.-W."/>
        </authorList>
    </citation>
    <scope>NUCLEOTIDE SEQUENCE [LARGE SCALE GENOMIC DNA]</scope>
    <source>
        <strain evidence="1 2">ERB 031</strain>
    </source>
</reference>
<protein>
    <submittedName>
        <fullName evidence="1">Topology modulation protein</fullName>
    </submittedName>
</protein>
<dbReference type="KEGG" id="hli:HLI_10455"/>
<evidence type="ECO:0000313" key="1">
    <source>
        <dbReference type="EMBL" id="QAS52610.1"/>
    </source>
</evidence>
<accession>A0A410MD24</accession>
<dbReference type="AlphaFoldDB" id="A0A410MD24"/>